<dbReference type="RefSeq" id="WP_369740000.1">
    <property type="nucleotide sequence ID" value="NZ_JBGEDP010000001.1"/>
</dbReference>
<dbReference type="EMBL" id="JBGEDP010000001">
    <property type="protein sequence ID" value="MEY8017696.1"/>
    <property type="molecule type" value="Genomic_DNA"/>
</dbReference>
<dbReference type="Proteomes" id="UP001564760">
    <property type="component" value="Unassembled WGS sequence"/>
</dbReference>
<evidence type="ECO:0000313" key="2">
    <source>
        <dbReference type="Proteomes" id="UP001564760"/>
    </source>
</evidence>
<proteinExistence type="predicted"/>
<accession>A0ABV4C8E4</accession>
<evidence type="ECO:0000313" key="1">
    <source>
        <dbReference type="EMBL" id="MEY8017696.1"/>
    </source>
</evidence>
<gene>
    <name evidence="1" type="ORF">AB8998_23330</name>
</gene>
<protein>
    <recommendedName>
        <fullName evidence="3">Secreted protein</fullName>
    </recommendedName>
</protein>
<sequence length="82" mass="8743">MSCKQIKLFLIGGTLGGLTTAEITNWTVIFCRQPLGRGRAGQAGRDVSGTTAIIGESVLAGEGRIVLDVARYTVVTTRWSMD</sequence>
<evidence type="ECO:0008006" key="3">
    <source>
        <dbReference type="Google" id="ProtNLM"/>
    </source>
</evidence>
<organism evidence="1 2">
    <name type="scientific">Mycobacterium servetii</name>
    <dbReference type="NCBI Taxonomy" id="3237418"/>
    <lineage>
        <taxon>Bacteria</taxon>
        <taxon>Bacillati</taxon>
        <taxon>Actinomycetota</taxon>
        <taxon>Actinomycetes</taxon>
        <taxon>Mycobacteriales</taxon>
        <taxon>Mycobacteriaceae</taxon>
        <taxon>Mycobacterium</taxon>
    </lineage>
</organism>
<reference evidence="1 2" key="1">
    <citation type="submission" date="2024-08" db="EMBL/GenBank/DDBJ databases">
        <title>Mycobacterium servetensis sp. nov., a novel rapid-growing mycobacterial species recovered from a human patient in Zaragoza, Spain.</title>
        <authorList>
            <person name="Tristancho-Baro A.I."/>
            <person name="Buenestado-Serrano S."/>
            <person name="Garcia De Viedma D."/>
            <person name="Milagro-Beamonte A."/>
            <person name="Burillo N."/>
            <person name="Sanz S."/>
            <person name="Lopez-Calleja A.I."/>
            <person name="Penas-Utrilla D."/>
            <person name="Guardingo M."/>
            <person name="Garcia M.J."/>
            <person name="Vinuelas-Bayon J."/>
        </authorList>
    </citation>
    <scope>NUCLEOTIDE SEQUENCE [LARGE SCALE GENOMIC DNA]</scope>
    <source>
        <strain evidence="2">HUMS_12744610</strain>
    </source>
</reference>
<comment type="caution">
    <text evidence="1">The sequence shown here is derived from an EMBL/GenBank/DDBJ whole genome shotgun (WGS) entry which is preliminary data.</text>
</comment>
<name>A0ABV4C8E4_9MYCO</name>
<keyword evidence="2" id="KW-1185">Reference proteome</keyword>